<dbReference type="GO" id="GO:0016887">
    <property type="term" value="F:ATP hydrolysis activity"/>
    <property type="evidence" value="ECO:0007669"/>
    <property type="project" value="InterPro"/>
</dbReference>
<dbReference type="PROSITE" id="PS50893">
    <property type="entry name" value="ABC_TRANSPORTER_2"/>
    <property type="match status" value="2"/>
</dbReference>
<dbReference type="SUPFAM" id="SSF52540">
    <property type="entry name" value="P-loop containing nucleoside triphosphate hydrolases"/>
    <property type="match status" value="2"/>
</dbReference>
<dbReference type="GO" id="GO:0009958">
    <property type="term" value="P:positive gravitropism"/>
    <property type="evidence" value="ECO:0007669"/>
    <property type="project" value="UniProtKB-ARBA"/>
</dbReference>
<evidence type="ECO:0000256" key="6">
    <source>
        <dbReference type="ARBA" id="ARBA00022737"/>
    </source>
</evidence>
<proteinExistence type="inferred from homology"/>
<evidence type="ECO:0000256" key="11">
    <source>
        <dbReference type="ARBA" id="ARBA00023180"/>
    </source>
</evidence>
<keyword evidence="4" id="KW-0934">Plastid</keyword>
<dbReference type="Pfam" id="PF00005">
    <property type="entry name" value="ABC_tran"/>
    <property type="match status" value="2"/>
</dbReference>
<organism evidence="16 17">
    <name type="scientific">Ceratopteris richardii</name>
    <name type="common">Triangle waterfern</name>
    <dbReference type="NCBI Taxonomy" id="49495"/>
    <lineage>
        <taxon>Eukaryota</taxon>
        <taxon>Viridiplantae</taxon>
        <taxon>Streptophyta</taxon>
        <taxon>Embryophyta</taxon>
        <taxon>Tracheophyta</taxon>
        <taxon>Polypodiopsida</taxon>
        <taxon>Polypodiidae</taxon>
        <taxon>Polypodiales</taxon>
        <taxon>Pteridineae</taxon>
        <taxon>Pteridaceae</taxon>
        <taxon>Parkerioideae</taxon>
        <taxon>Ceratopteris</taxon>
    </lineage>
</organism>
<keyword evidence="10 13" id="KW-0472">Membrane</keyword>
<dbReference type="GO" id="GO:0043481">
    <property type="term" value="P:anthocyanin accumulation in tissues in response to UV light"/>
    <property type="evidence" value="ECO:0007669"/>
    <property type="project" value="UniProtKB-ARBA"/>
</dbReference>
<feature type="transmembrane region" description="Helical" evidence="13">
    <location>
        <begin position="758"/>
        <end position="780"/>
    </location>
</feature>
<comment type="caution">
    <text evidence="16">The sequence shown here is derived from an EMBL/GenBank/DDBJ whole genome shotgun (WGS) entry which is preliminary data.</text>
</comment>
<feature type="transmembrane region" description="Helical" evidence="13">
    <location>
        <begin position="302"/>
        <end position="322"/>
    </location>
</feature>
<reference evidence="16" key="1">
    <citation type="submission" date="2021-08" db="EMBL/GenBank/DDBJ databases">
        <title>WGS assembly of Ceratopteris richardii.</title>
        <authorList>
            <person name="Marchant D.B."/>
            <person name="Chen G."/>
            <person name="Jenkins J."/>
            <person name="Shu S."/>
            <person name="Leebens-Mack J."/>
            <person name="Grimwood J."/>
            <person name="Schmutz J."/>
            <person name="Soltis P."/>
            <person name="Soltis D."/>
            <person name="Chen Z.-H."/>
        </authorList>
    </citation>
    <scope>NUCLEOTIDE SEQUENCE</scope>
    <source>
        <strain evidence="16">Whitten #5841</strain>
        <tissue evidence="16">Leaf</tissue>
    </source>
</reference>
<dbReference type="GO" id="GO:0015421">
    <property type="term" value="F:ABC-type oligopeptide transporter activity"/>
    <property type="evidence" value="ECO:0007669"/>
    <property type="project" value="TreeGrafter"/>
</dbReference>
<feature type="transmembrane region" description="Helical" evidence="13">
    <location>
        <begin position="837"/>
        <end position="854"/>
    </location>
</feature>
<dbReference type="OrthoDB" id="6500128at2759"/>
<dbReference type="Gene3D" id="1.20.1560.10">
    <property type="entry name" value="ABC transporter type 1, transmembrane domain"/>
    <property type="match status" value="1"/>
</dbReference>
<dbReference type="InterPro" id="IPR039421">
    <property type="entry name" value="Type_1_exporter"/>
</dbReference>
<feature type="domain" description="ABC transmembrane type-1" evidence="15">
    <location>
        <begin position="715"/>
        <end position="1001"/>
    </location>
</feature>
<dbReference type="PROSITE" id="PS00211">
    <property type="entry name" value="ABC_TRANSPORTER_1"/>
    <property type="match status" value="2"/>
</dbReference>
<feature type="transmembrane region" description="Helical" evidence="13">
    <location>
        <begin position="938"/>
        <end position="960"/>
    </location>
</feature>
<keyword evidence="6" id="KW-0677">Repeat</keyword>
<dbReference type="SUPFAM" id="SSF90123">
    <property type="entry name" value="ABC transporter transmembrane region"/>
    <property type="match status" value="2"/>
</dbReference>
<keyword evidence="11" id="KW-0325">Glycoprotein</keyword>
<dbReference type="PANTHER" id="PTHR43394">
    <property type="entry name" value="ATP-DEPENDENT PERMEASE MDL1, MITOCHONDRIAL"/>
    <property type="match status" value="1"/>
</dbReference>
<dbReference type="FunFam" id="1.20.1560.10:FF:000029">
    <property type="entry name" value="ABC transporter B family member 1"/>
    <property type="match status" value="1"/>
</dbReference>
<name>A0A8T2QBD7_CERRI</name>
<evidence type="ECO:0000256" key="1">
    <source>
        <dbReference type="ARBA" id="ARBA00004651"/>
    </source>
</evidence>
<dbReference type="InterPro" id="IPR017871">
    <property type="entry name" value="ABC_transporter-like_CS"/>
</dbReference>
<dbReference type="InterPro" id="IPR027417">
    <property type="entry name" value="P-loop_NTPase"/>
</dbReference>
<dbReference type="GO" id="GO:0005524">
    <property type="term" value="F:ATP binding"/>
    <property type="evidence" value="ECO:0007669"/>
    <property type="project" value="UniProtKB-KW"/>
</dbReference>
<dbReference type="GO" id="GO:0009741">
    <property type="term" value="P:response to brassinosteroid"/>
    <property type="evidence" value="ECO:0007669"/>
    <property type="project" value="UniProtKB-ARBA"/>
</dbReference>
<keyword evidence="9 13" id="KW-1133">Transmembrane helix</keyword>
<feature type="transmembrane region" description="Helical" evidence="13">
    <location>
        <begin position="123"/>
        <end position="144"/>
    </location>
</feature>
<dbReference type="GO" id="GO:0005886">
    <property type="term" value="C:plasma membrane"/>
    <property type="evidence" value="ECO:0007669"/>
    <property type="project" value="UniProtKB-SubCell"/>
</dbReference>
<feature type="transmembrane region" description="Helical" evidence="13">
    <location>
        <begin position="972"/>
        <end position="996"/>
    </location>
</feature>
<accession>A0A8T2QBD7</accession>
<evidence type="ECO:0000259" key="14">
    <source>
        <dbReference type="PROSITE" id="PS50893"/>
    </source>
</evidence>
<feature type="transmembrane region" description="Helical" evidence="13">
    <location>
        <begin position="202"/>
        <end position="221"/>
    </location>
</feature>
<dbReference type="FunFam" id="3.40.50.300:FF:000205">
    <property type="entry name" value="ABC transporter B family member 4"/>
    <property type="match status" value="1"/>
</dbReference>
<dbReference type="GO" id="GO:0010329">
    <property type="term" value="F:auxin efflux transmembrane transporter activity"/>
    <property type="evidence" value="ECO:0007669"/>
    <property type="project" value="UniProtKB-ARBA"/>
</dbReference>
<dbReference type="CDD" id="cd18577">
    <property type="entry name" value="ABC_6TM_Pgp_ABCB1_D1_like"/>
    <property type="match status" value="1"/>
</dbReference>
<feature type="domain" description="ABC transporter" evidence="14">
    <location>
        <begin position="398"/>
        <end position="634"/>
    </location>
</feature>
<evidence type="ECO:0000256" key="7">
    <source>
        <dbReference type="ARBA" id="ARBA00022741"/>
    </source>
</evidence>
<feature type="domain" description="ABC transporter" evidence="14">
    <location>
        <begin position="1036"/>
        <end position="1272"/>
    </location>
</feature>
<dbReference type="Gene3D" id="3.40.50.300">
    <property type="entry name" value="P-loop containing nucleotide triphosphate hydrolases"/>
    <property type="match status" value="2"/>
</dbReference>
<keyword evidence="17" id="KW-1185">Reference proteome</keyword>
<keyword evidence="4" id="KW-0150">Chloroplast</keyword>
<dbReference type="PANTHER" id="PTHR43394:SF11">
    <property type="entry name" value="ATP-BINDING CASSETTE TRANSPORTER"/>
    <property type="match status" value="1"/>
</dbReference>
<keyword evidence="3" id="KW-0813">Transport</keyword>
<dbReference type="CDD" id="cd18578">
    <property type="entry name" value="ABC_6TM_Pgp_ABCB1_D2_like"/>
    <property type="match status" value="1"/>
</dbReference>
<dbReference type="PROSITE" id="PS50929">
    <property type="entry name" value="ABC_TM1F"/>
    <property type="match status" value="2"/>
</dbReference>
<evidence type="ECO:0000256" key="12">
    <source>
        <dbReference type="SAM" id="MobiDB-lite"/>
    </source>
</evidence>
<evidence type="ECO:0000256" key="13">
    <source>
        <dbReference type="SAM" id="Phobius"/>
    </source>
</evidence>
<dbReference type="FunFam" id="1.20.1560.10:FF:000009">
    <property type="entry name" value="ABC transporter B family member 1"/>
    <property type="match status" value="1"/>
</dbReference>
<evidence type="ECO:0000256" key="4">
    <source>
        <dbReference type="ARBA" id="ARBA00022528"/>
    </source>
</evidence>
<dbReference type="GO" id="GO:0008361">
    <property type="term" value="P:regulation of cell size"/>
    <property type="evidence" value="ECO:0007669"/>
    <property type="project" value="UniProtKB-ARBA"/>
</dbReference>
<evidence type="ECO:0000256" key="8">
    <source>
        <dbReference type="ARBA" id="ARBA00022840"/>
    </source>
</evidence>
<protein>
    <submittedName>
        <fullName evidence="16">Uncharacterized protein</fullName>
    </submittedName>
</protein>
<dbReference type="InterPro" id="IPR003593">
    <property type="entry name" value="AAA+_ATPase"/>
</dbReference>
<dbReference type="GO" id="GO:0009926">
    <property type="term" value="P:auxin polar transport"/>
    <property type="evidence" value="ECO:0007669"/>
    <property type="project" value="UniProtKB-ARBA"/>
</dbReference>
<dbReference type="GO" id="GO:1900459">
    <property type="term" value="P:positive regulation of brassinosteroid mediated signaling pathway"/>
    <property type="evidence" value="ECO:0007669"/>
    <property type="project" value="UniProtKB-ARBA"/>
</dbReference>
<evidence type="ECO:0000256" key="10">
    <source>
        <dbReference type="ARBA" id="ARBA00023136"/>
    </source>
</evidence>
<keyword evidence="5 13" id="KW-0812">Transmembrane</keyword>
<keyword evidence="7" id="KW-0547">Nucleotide-binding</keyword>
<feature type="transmembrane region" description="Helical" evidence="13">
    <location>
        <begin position="70"/>
        <end position="94"/>
    </location>
</feature>
<dbReference type="SMART" id="SM00382">
    <property type="entry name" value="AAA"/>
    <property type="match status" value="2"/>
</dbReference>
<comment type="similarity">
    <text evidence="2">Belongs to the ABC transporter superfamily. ABCB family. Multidrug resistance exporter (TC 3.A.1.201) subfamily.</text>
</comment>
<evidence type="ECO:0000256" key="5">
    <source>
        <dbReference type="ARBA" id="ARBA00022692"/>
    </source>
</evidence>
<dbReference type="GO" id="GO:0090374">
    <property type="term" value="P:oligopeptide export from mitochondrion"/>
    <property type="evidence" value="ECO:0007669"/>
    <property type="project" value="TreeGrafter"/>
</dbReference>
<evidence type="ECO:0000256" key="3">
    <source>
        <dbReference type="ARBA" id="ARBA00022448"/>
    </source>
</evidence>
<gene>
    <name evidence="16" type="ORF">KP509_36G025500</name>
</gene>
<keyword evidence="8" id="KW-0067">ATP-binding</keyword>
<feature type="transmembrane region" description="Helical" evidence="13">
    <location>
        <begin position="334"/>
        <end position="355"/>
    </location>
</feature>
<evidence type="ECO:0000313" key="16">
    <source>
        <dbReference type="EMBL" id="KAH7281014.1"/>
    </source>
</evidence>
<comment type="subcellular location">
    <subcellularLocation>
        <location evidence="1">Cell membrane</location>
        <topology evidence="1">Multi-pass membrane protein</topology>
    </subcellularLocation>
</comment>
<dbReference type="CDD" id="cd03249">
    <property type="entry name" value="ABC_MTABC3_MDL1_MDL2"/>
    <property type="match status" value="2"/>
</dbReference>
<dbReference type="EMBL" id="CM035441">
    <property type="protein sequence ID" value="KAH7281014.1"/>
    <property type="molecule type" value="Genomic_DNA"/>
</dbReference>
<dbReference type="InterPro" id="IPR003439">
    <property type="entry name" value="ABC_transporter-like_ATP-bd"/>
</dbReference>
<dbReference type="FunFam" id="3.40.50.300:FF:000251">
    <property type="entry name" value="ABC transporter B family member 19"/>
    <property type="match status" value="1"/>
</dbReference>
<dbReference type="Proteomes" id="UP000825935">
    <property type="component" value="Chromosome 36"/>
</dbReference>
<dbReference type="GO" id="GO:0005743">
    <property type="term" value="C:mitochondrial inner membrane"/>
    <property type="evidence" value="ECO:0007669"/>
    <property type="project" value="TreeGrafter"/>
</dbReference>
<sequence>MELRTFPHSHHDSKKDCYGNEKSETDHGFQGNSEEHHVDNAKRKNDGDRDSVNRTIPVYKLFSFADKLDYLIMLIGSLGAAAHGAAVPVFFIFFGKLIDTMGSANSTTKSQLSLEVAKYSLDFVYLGLGVLFSGWLEVSCWMYTGERQTARIRLQYMKSLLDQDVGFFDTQISTGEVIIGISGDIIMVQEAISEKIGNFIHYISRFFAGFAVGFISVWQLSLVTLSVVPLIAIAGGSYAYVMVGLTSKSQDAYVKAGEIAEQAISQIRTVYAFGGEKRAITAYASALKCTLMFGRKGGCAKGLGMGSLYSLLFGAWALLLWYSAKLVRQGEANGAQAFTTILNVVIGGLALGQAGPNLSAFGKAKVAGYSIMEMIKRRPTINHNDGAGMKLSRVLGHIELRNVTFSYPSRPQISVLQEFSLKIPAGKVVAIVGGSGSGKSTIISLFERFYDPLKGEVLLDGHDIKDLHLRWLRDQLALVNQEPAIFATTVRENMLYGKDEATMEDVARAAQISGADTFIKMLPNGYETQVGERGVQLSGGQKQRVAIARAMLKNPAILLLDEATSALDAESEKSVQEALDRVMMGRTTVVVAHRLSTVRDADMITVIEGGKLVESGTHMELMSEAGNGAYASLAKLQAAIHHTTEGGSYLHHNRCSPDSLSEISISFHSNVQSEHSAFPSQLKDPEVEDASNAESLEKPSLARLLMMNYQDWPYGLLGSFAATITGAQTPLFALGITQCLVDFYSPDPVYMKNDISKIALIFCGAALSTVFFYWCEHYFFGIVGEHLTMRVREMMFAAMLRNEVGWFDRNNSNLLVSRLSSDGILVKSAITDSISTLIQNFGLIVTAFIISFWLEWRIALVITAAYPVLVGSHISESLFLKGFGGNLSQAYLKSNMVAGEAVSNIRTIAAFCAEDKVIELYGKELESPKRRSQLRAQIAGFGYGVSQLCMYCAYGLGLWYSSLLIQRGEVDFGSVMKCFMVLIITAFGIAETLALAPDIVKGSKALDSVFEILDRRTEINPDELESEGVEMIKGAVELKHINFYYPSRPGVMIFKDLNLKVYPGKSIALVGTSGSGKSTVVSLIARFYDPLSGQVLIDGKDIKKMNLKSLRQQMGLVQQEPALFSTSIYENICYGKENATRTEIIDAAKAANAHDFICSLMDGYETEVGERGVQLSGGQKQRIAIARAVLRDPAILLLDEATSALDAESEKLVQDALDRLMIHRTTVMIAHRLSTIKNANQIALLQDGIIVEQGTHQCLLAKSGAYFELISLQYN</sequence>
<dbReference type="InterPro" id="IPR036640">
    <property type="entry name" value="ABC1_TM_sf"/>
</dbReference>
<feature type="region of interest" description="Disordered" evidence="12">
    <location>
        <begin position="1"/>
        <end position="49"/>
    </location>
</feature>
<dbReference type="AlphaFoldDB" id="A0A8T2QBD7"/>
<dbReference type="GO" id="GO:0009637">
    <property type="term" value="P:response to blue light"/>
    <property type="evidence" value="ECO:0007669"/>
    <property type="project" value="UniProtKB-ARBA"/>
</dbReference>
<evidence type="ECO:0000256" key="9">
    <source>
        <dbReference type="ARBA" id="ARBA00022989"/>
    </source>
</evidence>
<evidence type="ECO:0000313" key="17">
    <source>
        <dbReference type="Proteomes" id="UP000825935"/>
    </source>
</evidence>
<dbReference type="OMA" id="QDYWLRW"/>
<evidence type="ECO:0000256" key="2">
    <source>
        <dbReference type="ARBA" id="ARBA00007577"/>
    </source>
</evidence>
<evidence type="ECO:0000259" key="15">
    <source>
        <dbReference type="PROSITE" id="PS50929"/>
    </source>
</evidence>
<dbReference type="GO" id="GO:0009640">
    <property type="term" value="P:photomorphogenesis"/>
    <property type="evidence" value="ECO:0007669"/>
    <property type="project" value="UniProtKB-ARBA"/>
</dbReference>
<feature type="transmembrane region" description="Helical" evidence="13">
    <location>
        <begin position="227"/>
        <end position="245"/>
    </location>
</feature>
<feature type="domain" description="ABC transmembrane type-1" evidence="15">
    <location>
        <begin position="74"/>
        <end position="363"/>
    </location>
</feature>
<dbReference type="InterPro" id="IPR011527">
    <property type="entry name" value="ABC1_TM_dom"/>
</dbReference>
<dbReference type="Pfam" id="PF00664">
    <property type="entry name" value="ABC_membrane"/>
    <property type="match status" value="2"/>
</dbReference>